<reference evidence="1 2" key="1">
    <citation type="submission" date="2014-09" db="EMBL/GenBank/DDBJ databases">
        <title>Genome sequence of Flavobacterium aquidurense RC62.</title>
        <authorList>
            <person name="Kim J.F."/>
            <person name="Kwak M.-J."/>
        </authorList>
    </citation>
    <scope>NUCLEOTIDE SEQUENCE [LARGE SCALE GENOMIC DNA]</scope>
    <source>
        <strain evidence="1 2">RC62</strain>
    </source>
</reference>
<dbReference type="AlphaFoldDB" id="A0A0Q0S2W4"/>
<dbReference type="PATRIC" id="fig|362413.3.peg.2846"/>
<sequence length="102" mass="12600">MSIRLNLIADLKSFPQKSHNQYNLDKTVDRNNYFDLMKRVNLLKKEDFESEEKYKYFLNFIKQPQNQADRYVFEINFTENHLEIHLFLWMVSYVSRLTDWLK</sequence>
<dbReference type="STRING" id="362413.RC62_2896"/>
<dbReference type="Proteomes" id="UP000050443">
    <property type="component" value="Unassembled WGS sequence"/>
</dbReference>
<comment type="caution">
    <text evidence="1">The sequence shown here is derived from an EMBL/GenBank/DDBJ whole genome shotgun (WGS) entry which is preliminary data.</text>
</comment>
<protein>
    <submittedName>
        <fullName evidence="1">Uncharacterized protein</fullName>
    </submittedName>
</protein>
<evidence type="ECO:0000313" key="1">
    <source>
        <dbReference type="EMBL" id="KQB37730.1"/>
    </source>
</evidence>
<gene>
    <name evidence="1" type="ORF">RC62_2896</name>
</gene>
<organism evidence="1 2">
    <name type="scientific">Flavobacterium aquidurense</name>
    <dbReference type="NCBI Taxonomy" id="362413"/>
    <lineage>
        <taxon>Bacteria</taxon>
        <taxon>Pseudomonadati</taxon>
        <taxon>Bacteroidota</taxon>
        <taxon>Flavobacteriia</taxon>
        <taxon>Flavobacteriales</taxon>
        <taxon>Flavobacteriaceae</taxon>
        <taxon>Flavobacterium</taxon>
    </lineage>
</organism>
<accession>A0A0Q0S2W4</accession>
<name>A0A0Q0S2W4_9FLAO</name>
<dbReference type="EMBL" id="JRLF01000015">
    <property type="protein sequence ID" value="KQB37730.1"/>
    <property type="molecule type" value="Genomic_DNA"/>
</dbReference>
<evidence type="ECO:0000313" key="2">
    <source>
        <dbReference type="Proteomes" id="UP000050443"/>
    </source>
</evidence>
<proteinExistence type="predicted"/>